<accession>K0RY36</accession>
<evidence type="ECO:0000313" key="2">
    <source>
        <dbReference type="EMBL" id="EJK57930.1"/>
    </source>
</evidence>
<comment type="caution">
    <text evidence="2">The sequence shown here is derived from an EMBL/GenBank/DDBJ whole genome shotgun (WGS) entry which is preliminary data.</text>
</comment>
<dbReference type="EMBL" id="AGNL01026668">
    <property type="protein sequence ID" value="EJK57930.1"/>
    <property type="molecule type" value="Genomic_DNA"/>
</dbReference>
<protein>
    <submittedName>
        <fullName evidence="2">Uncharacterized protein</fullName>
    </submittedName>
</protein>
<evidence type="ECO:0000313" key="3">
    <source>
        <dbReference type="Proteomes" id="UP000266841"/>
    </source>
</evidence>
<gene>
    <name evidence="2" type="ORF">THAOC_21984</name>
</gene>
<dbReference type="AlphaFoldDB" id="K0RY36"/>
<proteinExistence type="predicted"/>
<keyword evidence="3" id="KW-1185">Reference proteome</keyword>
<sequence>MLRLFQPRRPAADTDTAPAPADKPRHRRTASDGTHETDTEELSTLSATSSGVGRPAAADPHSPEKGTVVPGAPRVELLDMPGPSANTASTPVASGRKGKAGEDAAGEEDTPVVDLLGLRPYDHRSSPASVPDDGGSDDSSSCSEGGTADAHIYAADRLASLMSPPSSAPGAAGNPENNGTPAPSTPAADDSLDDSLRRSTETNALDSICTGDHVSAMLREYQGGGGSRWDRGGGSDGIGPSYTAEMQANIFKANIKAHKSLLSQIAEPDEVLTDTSDRPIRSRIQKKRRGREEGQQ</sequence>
<organism evidence="2 3">
    <name type="scientific">Thalassiosira oceanica</name>
    <name type="common">Marine diatom</name>
    <dbReference type="NCBI Taxonomy" id="159749"/>
    <lineage>
        <taxon>Eukaryota</taxon>
        <taxon>Sar</taxon>
        <taxon>Stramenopiles</taxon>
        <taxon>Ochrophyta</taxon>
        <taxon>Bacillariophyta</taxon>
        <taxon>Coscinodiscophyceae</taxon>
        <taxon>Thalassiosirophycidae</taxon>
        <taxon>Thalassiosirales</taxon>
        <taxon>Thalassiosiraceae</taxon>
        <taxon>Thalassiosira</taxon>
    </lineage>
</organism>
<name>K0RY36_THAOC</name>
<feature type="region of interest" description="Disordered" evidence="1">
    <location>
        <begin position="1"/>
        <end position="205"/>
    </location>
</feature>
<dbReference type="Proteomes" id="UP000266841">
    <property type="component" value="Unassembled WGS sequence"/>
</dbReference>
<feature type="region of interest" description="Disordered" evidence="1">
    <location>
        <begin position="268"/>
        <end position="296"/>
    </location>
</feature>
<feature type="compositionally biased region" description="Low complexity" evidence="1">
    <location>
        <begin position="158"/>
        <end position="189"/>
    </location>
</feature>
<evidence type="ECO:0000256" key="1">
    <source>
        <dbReference type="SAM" id="MobiDB-lite"/>
    </source>
</evidence>
<feature type="compositionally biased region" description="Low complexity" evidence="1">
    <location>
        <begin position="126"/>
        <end position="146"/>
    </location>
</feature>
<reference evidence="2 3" key="1">
    <citation type="journal article" date="2012" name="Genome Biol.">
        <title>Genome and low-iron response of an oceanic diatom adapted to chronic iron limitation.</title>
        <authorList>
            <person name="Lommer M."/>
            <person name="Specht M."/>
            <person name="Roy A.S."/>
            <person name="Kraemer L."/>
            <person name="Andreson R."/>
            <person name="Gutowska M.A."/>
            <person name="Wolf J."/>
            <person name="Bergner S.V."/>
            <person name="Schilhabel M.B."/>
            <person name="Klostermeier U.C."/>
            <person name="Beiko R.G."/>
            <person name="Rosenstiel P."/>
            <person name="Hippler M."/>
            <person name="Laroche J."/>
        </authorList>
    </citation>
    <scope>NUCLEOTIDE SEQUENCE [LARGE SCALE GENOMIC DNA]</scope>
    <source>
        <strain evidence="2 3">CCMP1005</strain>
    </source>
</reference>
<feature type="compositionally biased region" description="Low complexity" evidence="1">
    <location>
        <begin position="7"/>
        <end position="20"/>
    </location>
</feature>